<dbReference type="PANTHER" id="PTHR19229:SF250">
    <property type="entry name" value="ABC TRANSPORTER DOMAIN-CONTAINING PROTEIN-RELATED"/>
    <property type="match status" value="1"/>
</dbReference>
<feature type="transmembrane region" description="Helical" evidence="1">
    <location>
        <begin position="674"/>
        <end position="701"/>
    </location>
</feature>
<dbReference type="PANTHER" id="PTHR19229">
    <property type="entry name" value="ATP-BINDING CASSETTE TRANSPORTER SUBFAMILY A ABCA"/>
    <property type="match status" value="1"/>
</dbReference>
<feature type="non-terminal residue" evidence="3">
    <location>
        <position position="1"/>
    </location>
</feature>
<dbReference type="Pfam" id="PF00005">
    <property type="entry name" value="ABC_tran"/>
    <property type="match status" value="1"/>
</dbReference>
<feature type="transmembrane region" description="Helical" evidence="1">
    <location>
        <begin position="464"/>
        <end position="485"/>
    </location>
</feature>
<dbReference type="EMBL" id="SEYY01022447">
    <property type="protein sequence ID" value="KAB7495543.1"/>
    <property type="molecule type" value="Genomic_DNA"/>
</dbReference>
<evidence type="ECO:0000313" key="3">
    <source>
        <dbReference type="EMBL" id="KAB7495543.1"/>
    </source>
</evidence>
<feature type="transmembrane region" description="Helical" evidence="1">
    <location>
        <begin position="787"/>
        <end position="809"/>
    </location>
</feature>
<feature type="transmembrane region" description="Helical" evidence="1">
    <location>
        <begin position="596"/>
        <end position="619"/>
    </location>
</feature>
<keyword evidence="1" id="KW-0472">Membrane</keyword>
<dbReference type="SUPFAM" id="SSF52540">
    <property type="entry name" value="P-loop containing nucleoside triphosphate hydrolases"/>
    <property type="match status" value="1"/>
</dbReference>
<dbReference type="GO" id="GO:0016020">
    <property type="term" value="C:membrane"/>
    <property type="evidence" value="ECO:0007669"/>
    <property type="project" value="InterPro"/>
</dbReference>
<feature type="transmembrane region" description="Helical" evidence="1">
    <location>
        <begin position="91"/>
        <end position="111"/>
    </location>
</feature>
<feature type="transmembrane region" description="Helical" evidence="1">
    <location>
        <begin position="33"/>
        <end position="56"/>
    </location>
</feature>
<feature type="transmembrane region" description="Helical" evidence="1">
    <location>
        <begin position="65"/>
        <end position="85"/>
    </location>
</feature>
<dbReference type="InterPro" id="IPR027417">
    <property type="entry name" value="P-loop_NTPase"/>
</dbReference>
<dbReference type="Gene3D" id="3.40.50.300">
    <property type="entry name" value="P-loop containing nucleotide triphosphate hydrolases"/>
    <property type="match status" value="1"/>
</dbReference>
<keyword evidence="3" id="KW-0547">Nucleotide-binding</keyword>
<dbReference type="AlphaFoldDB" id="A0A5N5SNC5"/>
<dbReference type="GO" id="GO:0005524">
    <property type="term" value="F:ATP binding"/>
    <property type="evidence" value="ECO:0007669"/>
    <property type="project" value="UniProtKB-KW"/>
</dbReference>
<feature type="domain" description="ABC transporter" evidence="2">
    <location>
        <begin position="240"/>
        <end position="355"/>
    </location>
</feature>
<keyword evidence="1" id="KW-0812">Transmembrane</keyword>
<dbReference type="GO" id="GO:0140359">
    <property type="term" value="F:ABC-type transporter activity"/>
    <property type="evidence" value="ECO:0007669"/>
    <property type="project" value="InterPro"/>
</dbReference>
<protein>
    <submittedName>
        <fullName evidence="3">ATP-binding cassette sub-family A member 8-B</fullName>
    </submittedName>
</protein>
<accession>A0A5N5SNC5</accession>
<feature type="transmembrane region" description="Helical" evidence="1">
    <location>
        <begin position="739"/>
        <end position="761"/>
    </location>
</feature>
<dbReference type="InterPro" id="IPR026082">
    <property type="entry name" value="ABCA"/>
</dbReference>
<keyword evidence="1" id="KW-1133">Transmembrane helix</keyword>
<feature type="transmembrane region" description="Helical" evidence="1">
    <location>
        <begin position="713"/>
        <end position="733"/>
    </location>
</feature>
<name>A0A5N5SNC5_9CRUS</name>
<dbReference type="GO" id="GO:0016887">
    <property type="term" value="F:ATP hydrolysis activity"/>
    <property type="evidence" value="ECO:0007669"/>
    <property type="project" value="InterPro"/>
</dbReference>
<feature type="transmembrane region" description="Helical" evidence="1">
    <location>
        <begin position="7"/>
        <end position="27"/>
    </location>
</feature>
<dbReference type="OrthoDB" id="8061355at2759"/>
<reference evidence="3 4" key="1">
    <citation type="journal article" date="2019" name="PLoS Biol.">
        <title>Sex chromosomes control vertical transmission of feminizing Wolbachia symbionts in an isopod.</title>
        <authorList>
            <person name="Becking T."/>
            <person name="Chebbi M.A."/>
            <person name="Giraud I."/>
            <person name="Moumen B."/>
            <person name="Laverre T."/>
            <person name="Caubet Y."/>
            <person name="Peccoud J."/>
            <person name="Gilbert C."/>
            <person name="Cordaux R."/>
        </authorList>
    </citation>
    <scope>NUCLEOTIDE SEQUENCE [LARGE SCALE GENOMIC DNA]</scope>
    <source>
        <strain evidence="3">ANa2</strain>
        <tissue evidence="3">Whole body excluding digestive tract and cuticle</tissue>
    </source>
</reference>
<keyword evidence="3" id="KW-0067">ATP-binding</keyword>
<comment type="caution">
    <text evidence="3">The sequence shown here is derived from an EMBL/GenBank/DDBJ whole genome shotgun (WGS) entry which is preliminary data.</text>
</comment>
<gene>
    <name evidence="3" type="primary">Abca8b</name>
    <name evidence="3" type="ORF">Anas_10164</name>
</gene>
<feature type="transmembrane region" description="Helical" evidence="1">
    <location>
        <begin position="639"/>
        <end position="662"/>
    </location>
</feature>
<dbReference type="GO" id="GO:0005319">
    <property type="term" value="F:lipid transporter activity"/>
    <property type="evidence" value="ECO:0007669"/>
    <property type="project" value="TreeGrafter"/>
</dbReference>
<keyword evidence="4" id="KW-1185">Reference proteome</keyword>
<sequence length="873" mass="98379">SRFSWLTIYGCYVIILAIICIIVLPLAKVFQKANIFLLFLLFVLYGFSSIILALMLTPFFNRAKVAGIVGQLAQIFMGLLFYLQVFLSDRIAPVAFWFLALLSPCAFSLGLDKKERKYPTFSESKNVGLENGDVSDTINTNTEPFPTEWKGREAVRIRNLHKIFTLRGKEDVHAIDGVRSGFFLGERSTSLFLNRRLRTVTALATTPVASSSSRFNSDEDIDHISKHKRFNERSCFGLSLSMDIYEGEITAILGHNGAGKTTLFNMLTGLTSVTSGTATIYNYNVSDQSDLAEIRKLTGVCPQQDILFLALTPREHLTFYARIKGVPSNLIESKVTEMLRETDLFSKADSKADDLSDIIRHYGKELSFILPSTSSHLFTKLFKTLDSSMEDAGVSDIESYGISMTTLEEVFLALNEEEEGREDENFITDNTEDFDLDQIVVERNDWRAFKALVKLRVLNLSREIAALVFLILFPLGFVVGSMALADSMTVTFPNDEPLMLNTGLYTLTDNNVALIYNEKGKDLSAFDSVLRQSHLTPQEYNGNYRFLYDNQPHFSAFDVHSIDPDEGSLTVRYNTSYAQILPILINIVDNAYMSTYFSPVMIGFVFTMIPAGLVIDFVYDREMNGQNILRLNGVGFNMYFGSFFLVIGFLYFISYIGLLIIIQAFQVPSLTVGAAYACLALLYLIYMPSALIFSCCVSYTFDKQDTARQFYPSMVTTFGFVLYTIVSLVDILGDSDVAFALHVVFTIFVSYYIPFGALYYVNKVYVNHSLANDTDNLTMSDYMTKEIIVMFVVCIVDIFLYYILLRIIYSVKLGGGIKDALWIKKKNSFVESIDETEDSASLVNADKDVKKERAKVLNKTNIKFGNHFPSSHL</sequence>
<evidence type="ECO:0000313" key="4">
    <source>
        <dbReference type="Proteomes" id="UP000326759"/>
    </source>
</evidence>
<dbReference type="InterPro" id="IPR003439">
    <property type="entry name" value="ABC_transporter-like_ATP-bd"/>
</dbReference>
<evidence type="ECO:0000256" key="1">
    <source>
        <dbReference type="SAM" id="Phobius"/>
    </source>
</evidence>
<evidence type="ECO:0000259" key="2">
    <source>
        <dbReference type="Pfam" id="PF00005"/>
    </source>
</evidence>
<proteinExistence type="predicted"/>
<organism evidence="3 4">
    <name type="scientific">Armadillidium nasatum</name>
    <dbReference type="NCBI Taxonomy" id="96803"/>
    <lineage>
        <taxon>Eukaryota</taxon>
        <taxon>Metazoa</taxon>
        <taxon>Ecdysozoa</taxon>
        <taxon>Arthropoda</taxon>
        <taxon>Crustacea</taxon>
        <taxon>Multicrustacea</taxon>
        <taxon>Malacostraca</taxon>
        <taxon>Eumalacostraca</taxon>
        <taxon>Peracarida</taxon>
        <taxon>Isopoda</taxon>
        <taxon>Oniscidea</taxon>
        <taxon>Crinocheta</taxon>
        <taxon>Armadillidiidae</taxon>
        <taxon>Armadillidium</taxon>
    </lineage>
</organism>
<dbReference type="Proteomes" id="UP000326759">
    <property type="component" value="Unassembled WGS sequence"/>
</dbReference>